<dbReference type="PANTHER" id="PTHR15710">
    <property type="entry name" value="E3 UBIQUITIN-PROTEIN LIGASE PRAJA"/>
    <property type="match status" value="1"/>
</dbReference>
<feature type="domain" description="RING-type" evidence="6">
    <location>
        <begin position="134"/>
        <end position="179"/>
    </location>
</feature>
<evidence type="ECO:0000313" key="8">
    <source>
        <dbReference type="Proteomes" id="UP000191522"/>
    </source>
</evidence>
<keyword evidence="2 4" id="KW-0863">Zinc-finger</keyword>
<keyword evidence="8" id="KW-1185">Reference proteome</keyword>
<evidence type="ECO:0000256" key="3">
    <source>
        <dbReference type="ARBA" id="ARBA00022833"/>
    </source>
</evidence>
<organism evidence="7 8">
    <name type="scientific">Penicillium decumbens</name>
    <dbReference type="NCBI Taxonomy" id="69771"/>
    <lineage>
        <taxon>Eukaryota</taxon>
        <taxon>Fungi</taxon>
        <taxon>Dikarya</taxon>
        <taxon>Ascomycota</taxon>
        <taxon>Pezizomycotina</taxon>
        <taxon>Eurotiomycetes</taxon>
        <taxon>Eurotiomycetidae</taxon>
        <taxon>Eurotiales</taxon>
        <taxon>Aspergillaceae</taxon>
        <taxon>Penicillium</taxon>
    </lineage>
</organism>
<dbReference type="OMA" id="CDMLDRV"/>
<evidence type="ECO:0000256" key="2">
    <source>
        <dbReference type="ARBA" id="ARBA00022771"/>
    </source>
</evidence>
<comment type="caution">
    <text evidence="7">The sequence shown here is derived from an EMBL/GenBank/DDBJ whole genome shotgun (WGS) entry which is preliminary data.</text>
</comment>
<dbReference type="GO" id="GO:0061630">
    <property type="term" value="F:ubiquitin protein ligase activity"/>
    <property type="evidence" value="ECO:0007669"/>
    <property type="project" value="TreeGrafter"/>
</dbReference>
<dbReference type="OrthoDB" id="8062037at2759"/>
<dbReference type="AlphaFoldDB" id="A0A1V6PAK4"/>
<evidence type="ECO:0000313" key="7">
    <source>
        <dbReference type="EMBL" id="OQD74041.1"/>
    </source>
</evidence>
<reference evidence="8" key="1">
    <citation type="journal article" date="2017" name="Nat. Microbiol.">
        <title>Global analysis of biosynthetic gene clusters reveals vast potential of secondary metabolite production in Penicillium species.</title>
        <authorList>
            <person name="Nielsen J.C."/>
            <person name="Grijseels S."/>
            <person name="Prigent S."/>
            <person name="Ji B."/>
            <person name="Dainat J."/>
            <person name="Nielsen K.F."/>
            <person name="Frisvad J.C."/>
            <person name="Workman M."/>
            <person name="Nielsen J."/>
        </authorList>
    </citation>
    <scope>NUCLEOTIDE SEQUENCE [LARGE SCALE GENOMIC DNA]</scope>
    <source>
        <strain evidence="8">IBT 11843</strain>
    </source>
</reference>
<evidence type="ECO:0000256" key="4">
    <source>
        <dbReference type="PROSITE-ProRule" id="PRU00175"/>
    </source>
</evidence>
<dbReference type="PROSITE" id="PS50089">
    <property type="entry name" value="ZF_RING_2"/>
    <property type="match status" value="1"/>
</dbReference>
<dbReference type="STRING" id="69771.A0A1V6PAK4"/>
<feature type="compositionally biased region" description="Basic and acidic residues" evidence="5">
    <location>
        <begin position="1"/>
        <end position="11"/>
    </location>
</feature>
<dbReference type="SUPFAM" id="SSF57850">
    <property type="entry name" value="RING/U-box"/>
    <property type="match status" value="1"/>
</dbReference>
<feature type="region of interest" description="Disordered" evidence="5">
    <location>
        <begin position="1"/>
        <end position="28"/>
    </location>
</feature>
<gene>
    <name evidence="7" type="ORF">PENDEC_c012G00226</name>
</gene>
<sequence>MSTYEVEHDTTDPSTATQSPRRRRPDLSTFFSTLSEITPSPEHRPHAVPVPGDVSAAFYSLAEAFEVMRREAANLQERDGDQNGEGAEDLLTRMIQTLLSEADTPPREVEGVSEEFCDTLERVPKSALDPSQVCPICNNPFLEDEYPLVVQLPCHPTHLFDLECVKPWLRLRGTCPMDRFDFAKQQREKKEALKKLAEEDEEEEWDGMYG</sequence>
<name>A0A1V6PAK4_PENDC</name>
<protein>
    <recommendedName>
        <fullName evidence="6">RING-type domain-containing protein</fullName>
    </recommendedName>
</protein>
<dbReference type="Gene3D" id="3.30.40.10">
    <property type="entry name" value="Zinc/RING finger domain, C3HC4 (zinc finger)"/>
    <property type="match status" value="1"/>
</dbReference>
<proteinExistence type="predicted"/>
<dbReference type="GO" id="GO:0016567">
    <property type="term" value="P:protein ubiquitination"/>
    <property type="evidence" value="ECO:0007669"/>
    <property type="project" value="TreeGrafter"/>
</dbReference>
<dbReference type="Pfam" id="PF13639">
    <property type="entry name" value="zf-RING_2"/>
    <property type="match status" value="1"/>
</dbReference>
<dbReference type="PANTHER" id="PTHR15710:SF241">
    <property type="entry name" value="RING-TYPE DOMAIN-CONTAINING PROTEIN"/>
    <property type="match status" value="1"/>
</dbReference>
<dbReference type="GO" id="GO:0008270">
    <property type="term" value="F:zinc ion binding"/>
    <property type="evidence" value="ECO:0007669"/>
    <property type="project" value="UniProtKB-KW"/>
</dbReference>
<keyword evidence="1" id="KW-0479">Metal-binding</keyword>
<dbReference type="InterPro" id="IPR001841">
    <property type="entry name" value="Znf_RING"/>
</dbReference>
<dbReference type="EMBL" id="MDYL01000012">
    <property type="protein sequence ID" value="OQD74041.1"/>
    <property type="molecule type" value="Genomic_DNA"/>
</dbReference>
<evidence type="ECO:0000256" key="1">
    <source>
        <dbReference type="ARBA" id="ARBA00022723"/>
    </source>
</evidence>
<dbReference type="Proteomes" id="UP000191522">
    <property type="component" value="Unassembled WGS sequence"/>
</dbReference>
<evidence type="ECO:0000259" key="6">
    <source>
        <dbReference type="PROSITE" id="PS50089"/>
    </source>
</evidence>
<dbReference type="GO" id="GO:0005737">
    <property type="term" value="C:cytoplasm"/>
    <property type="evidence" value="ECO:0007669"/>
    <property type="project" value="TreeGrafter"/>
</dbReference>
<evidence type="ECO:0000256" key="5">
    <source>
        <dbReference type="SAM" id="MobiDB-lite"/>
    </source>
</evidence>
<accession>A0A1V6PAK4</accession>
<keyword evidence="3" id="KW-0862">Zinc</keyword>
<dbReference type="InterPro" id="IPR013083">
    <property type="entry name" value="Znf_RING/FYVE/PHD"/>
</dbReference>